<evidence type="ECO:0000259" key="1">
    <source>
        <dbReference type="Pfam" id="PF25989"/>
    </source>
</evidence>
<reference evidence="3" key="2">
    <citation type="submission" date="2015-04" db="EMBL/GenBank/DDBJ databases">
        <title>The complete genome sequence of Erythrobacter sp. s21-N3.</title>
        <authorList>
            <person name="Zhuang L."/>
            <person name="Liu Y."/>
            <person name="Shao Z."/>
        </authorList>
    </citation>
    <scope>NUCLEOTIDE SEQUENCE [LARGE SCALE GENOMIC DNA]</scope>
    <source>
        <strain evidence="3">s21-N3</strain>
    </source>
</reference>
<name>A0A161I444_9SPHN</name>
<keyword evidence="3" id="KW-1185">Reference proteome</keyword>
<protein>
    <submittedName>
        <fullName evidence="2">RND family efflux transporter, MFP subunit</fullName>
    </submittedName>
</protein>
<dbReference type="KEGG" id="ery:CP97_14675"/>
<dbReference type="Proteomes" id="UP000059113">
    <property type="component" value="Chromosome"/>
</dbReference>
<sequence>MQESAATLAAGTPIVEIGDVGSDLEVLVELLSTDAVTVSLGDPVLVEGWGGDTPLRGAVVQLEPQGFTKVSALGVEEQRVNAIVRLSADQPESAGLGSGFRVEARIIVWQDRDALIVPASALFRDQGRWAVLAVDGGEAVLRRVTIGRNNGTQAQVLEGLEEGAQVVLYPSSDLADGESVEQREVG</sequence>
<dbReference type="Gene3D" id="2.40.420.20">
    <property type="match status" value="1"/>
</dbReference>
<gene>
    <name evidence="2" type="ORF">CP97_14675</name>
</gene>
<organism evidence="2 3">
    <name type="scientific">Aurantiacibacter atlanticus</name>
    <dbReference type="NCBI Taxonomy" id="1648404"/>
    <lineage>
        <taxon>Bacteria</taxon>
        <taxon>Pseudomonadati</taxon>
        <taxon>Pseudomonadota</taxon>
        <taxon>Alphaproteobacteria</taxon>
        <taxon>Sphingomonadales</taxon>
        <taxon>Erythrobacteraceae</taxon>
        <taxon>Aurantiacibacter</taxon>
    </lineage>
</organism>
<dbReference type="STRING" id="1648404.CP97_14675"/>
<dbReference type="GO" id="GO:0015562">
    <property type="term" value="F:efflux transmembrane transporter activity"/>
    <property type="evidence" value="ECO:0007669"/>
    <property type="project" value="TreeGrafter"/>
</dbReference>
<dbReference type="AlphaFoldDB" id="A0A161I444"/>
<dbReference type="EMBL" id="CP011310">
    <property type="protein sequence ID" value="ANC50361.1"/>
    <property type="molecule type" value="Genomic_DNA"/>
</dbReference>
<dbReference type="PANTHER" id="PTHR30469">
    <property type="entry name" value="MULTIDRUG RESISTANCE PROTEIN MDTA"/>
    <property type="match status" value="1"/>
</dbReference>
<proteinExistence type="predicted"/>
<accession>A0A161I444</accession>
<dbReference type="GO" id="GO:1990281">
    <property type="term" value="C:efflux pump complex"/>
    <property type="evidence" value="ECO:0007669"/>
    <property type="project" value="TreeGrafter"/>
</dbReference>
<evidence type="ECO:0000313" key="3">
    <source>
        <dbReference type="Proteomes" id="UP000059113"/>
    </source>
</evidence>
<reference evidence="2 3" key="1">
    <citation type="journal article" date="2015" name="Int. J. Syst. Evol. Microbiol.">
        <title>Erythrobacter atlanticus sp. nov., a bacterium from ocean sediment able to degrade polycyclic aromatic hydrocarbons.</title>
        <authorList>
            <person name="Zhuang L."/>
            <person name="Liu Y."/>
            <person name="Wang L."/>
            <person name="Wang W."/>
            <person name="Shao Z."/>
        </authorList>
    </citation>
    <scope>NUCLEOTIDE SEQUENCE [LARGE SCALE GENOMIC DNA]</scope>
    <source>
        <strain evidence="3">s21-N3</strain>
    </source>
</reference>
<feature type="domain" description="YknX-like C-terminal permuted SH3-like" evidence="1">
    <location>
        <begin position="115"/>
        <end position="181"/>
    </location>
</feature>
<dbReference type="InterPro" id="IPR058637">
    <property type="entry name" value="YknX-like_C"/>
</dbReference>
<dbReference type="Pfam" id="PF25989">
    <property type="entry name" value="YknX_C"/>
    <property type="match status" value="1"/>
</dbReference>
<dbReference type="OrthoDB" id="9791520at2"/>
<evidence type="ECO:0000313" key="2">
    <source>
        <dbReference type="EMBL" id="ANC50361.1"/>
    </source>
</evidence>